<dbReference type="Proteomes" id="UP001604336">
    <property type="component" value="Unassembled WGS sequence"/>
</dbReference>
<reference evidence="5" key="1">
    <citation type="submission" date="2024-07" db="EMBL/GenBank/DDBJ databases">
        <title>Two chromosome-level genome assemblies of Korean endemic species Abeliophyllum distichum and Forsythia ovata (Oleaceae).</title>
        <authorList>
            <person name="Jang H."/>
        </authorList>
    </citation>
    <scope>NUCLEOTIDE SEQUENCE [LARGE SCALE GENOMIC DNA]</scope>
</reference>
<dbReference type="GO" id="GO:0016020">
    <property type="term" value="C:membrane"/>
    <property type="evidence" value="ECO:0007669"/>
    <property type="project" value="UniProtKB-SubCell"/>
</dbReference>
<evidence type="ECO:0000259" key="3">
    <source>
        <dbReference type="PROSITE" id="PS50042"/>
    </source>
</evidence>
<dbReference type="GO" id="GO:0034220">
    <property type="term" value="P:monoatomic ion transmembrane transport"/>
    <property type="evidence" value="ECO:0007669"/>
    <property type="project" value="UniProtKB-KW"/>
</dbReference>
<keyword evidence="1" id="KW-0813">Transport</keyword>
<dbReference type="PROSITE" id="PS50042">
    <property type="entry name" value="CNMP_BINDING_3"/>
    <property type="match status" value="1"/>
</dbReference>
<dbReference type="AlphaFoldDB" id="A0ABD1VXT9"/>
<evidence type="ECO:0000313" key="5">
    <source>
        <dbReference type="Proteomes" id="UP001604336"/>
    </source>
</evidence>
<name>A0ABD1VXT9_9LAMI</name>
<dbReference type="EMBL" id="JBFOLK010000001">
    <property type="protein sequence ID" value="KAL2542214.1"/>
    <property type="molecule type" value="Genomic_DNA"/>
</dbReference>
<dbReference type="InterPro" id="IPR018490">
    <property type="entry name" value="cNMP-bd_dom_sf"/>
</dbReference>
<evidence type="ECO:0000256" key="2">
    <source>
        <dbReference type="ARBA" id="ARBA00023303"/>
    </source>
</evidence>
<dbReference type="InterPro" id="IPR000595">
    <property type="entry name" value="cNMP-bd_dom"/>
</dbReference>
<proteinExistence type="predicted"/>
<protein>
    <submittedName>
        <fullName evidence="4">Cyclic nucleotide-gated ion channel 1-like</fullName>
    </submittedName>
</protein>
<organism evidence="4 5">
    <name type="scientific">Abeliophyllum distichum</name>
    <dbReference type="NCBI Taxonomy" id="126358"/>
    <lineage>
        <taxon>Eukaryota</taxon>
        <taxon>Viridiplantae</taxon>
        <taxon>Streptophyta</taxon>
        <taxon>Embryophyta</taxon>
        <taxon>Tracheophyta</taxon>
        <taxon>Spermatophyta</taxon>
        <taxon>Magnoliopsida</taxon>
        <taxon>eudicotyledons</taxon>
        <taxon>Gunneridae</taxon>
        <taxon>Pentapetalae</taxon>
        <taxon>asterids</taxon>
        <taxon>lamiids</taxon>
        <taxon>Lamiales</taxon>
        <taxon>Oleaceae</taxon>
        <taxon>Forsythieae</taxon>
        <taxon>Abeliophyllum</taxon>
    </lineage>
</organism>
<keyword evidence="1" id="KW-1071">Ligand-gated ion channel</keyword>
<evidence type="ECO:0000256" key="1">
    <source>
        <dbReference type="ARBA" id="ARBA00023286"/>
    </source>
</evidence>
<dbReference type="SUPFAM" id="SSF51206">
    <property type="entry name" value="cAMP-binding domain-like"/>
    <property type="match status" value="1"/>
</dbReference>
<dbReference type="InterPro" id="IPR014710">
    <property type="entry name" value="RmlC-like_jellyroll"/>
</dbReference>
<keyword evidence="5" id="KW-1185">Reference proteome</keyword>
<keyword evidence="1" id="KW-0406">Ion transport</keyword>
<gene>
    <name evidence="4" type="ORF">Adt_03192</name>
</gene>
<evidence type="ECO:0000313" key="4">
    <source>
        <dbReference type="EMBL" id="KAL2542214.1"/>
    </source>
</evidence>
<accession>A0ABD1VXT9</accession>
<feature type="domain" description="Cyclic nucleotide-binding" evidence="3">
    <location>
        <begin position="65"/>
        <end position="117"/>
    </location>
</feature>
<keyword evidence="2" id="KW-0407">Ion channel</keyword>
<dbReference type="Gene3D" id="2.60.120.10">
    <property type="entry name" value="Jelly Rolls"/>
    <property type="match status" value="1"/>
</dbReference>
<dbReference type="PANTHER" id="PTHR45651">
    <property type="entry name" value="CYCLIC NUCLEOTIDE-GATED ION CHANNEL 15-RELATED-RELATED"/>
    <property type="match status" value="1"/>
</dbReference>
<comment type="caution">
    <text evidence="4">The sequence shown here is derived from an EMBL/GenBank/DDBJ whole genome shotgun (WGS) entry which is preliminary data.</text>
</comment>
<sequence>MRCEDRRRSPRLVINGEALHGLCLIGYWTMKVLDITVMGQRPRRNSRGPLGDVWTLTYHGGNMPIFEKMDEQLLDAICHRLKSVVYVKDSFTVMEGDLVDAMLFIIRGKLLSVTSNG</sequence>
<dbReference type="PANTHER" id="PTHR45651:SF5">
    <property type="entry name" value="CYCLIC NUCLEOTIDE-GATED ION CHANNEL 1"/>
    <property type="match status" value="1"/>
</dbReference>